<dbReference type="AlphaFoldDB" id="A0A2V0Q4B5"/>
<protein>
    <submittedName>
        <fullName evidence="1">Uncharacterized protein</fullName>
    </submittedName>
</protein>
<reference evidence="1 2" key="1">
    <citation type="submission" date="2018-04" db="EMBL/GenBank/DDBJ databases">
        <title>Draft genome sequence of Pseudomonas syringae pv. actinidiae biovar 1 strains isolated from kiwifruit in Kagawa prefecture.</title>
        <authorList>
            <person name="Tabuchi M."/>
            <person name="Saito M."/>
            <person name="Fujiwara S."/>
            <person name="Sasa N."/>
            <person name="Akimitsu K."/>
            <person name="Gomi K."/>
            <person name="Konishi-Sugita S."/>
            <person name="Hamano K."/>
            <person name="Kataoka I."/>
        </authorList>
    </citation>
    <scope>NUCLEOTIDE SEQUENCE [LARGE SCALE GENOMIC DNA]</scope>
    <source>
        <strain evidence="1 2">MAFF212206</strain>
    </source>
</reference>
<evidence type="ECO:0000313" key="1">
    <source>
        <dbReference type="EMBL" id="GBH07403.1"/>
    </source>
</evidence>
<dbReference type="EMBL" id="BGJZ01000027">
    <property type="protein sequence ID" value="GBH07403.1"/>
    <property type="molecule type" value="Genomic_DNA"/>
</dbReference>
<sequence length="52" mass="5801">MCWRIGIHDHCKKLSTCSGYFPVSPSIACYISWIAFSGCSLVRAITSGCWQE</sequence>
<proteinExistence type="predicted"/>
<comment type="caution">
    <text evidence="1">The sequence shown here is derived from an EMBL/GenBank/DDBJ whole genome shotgun (WGS) entry which is preliminary data.</text>
</comment>
<name>A0A2V0Q4B5_PSESF</name>
<dbReference type="Proteomes" id="UP000247480">
    <property type="component" value="Unassembled WGS sequence"/>
</dbReference>
<evidence type="ECO:0000313" key="2">
    <source>
        <dbReference type="Proteomes" id="UP000247480"/>
    </source>
</evidence>
<organism evidence="1 2">
    <name type="scientific">Pseudomonas syringae pv. actinidiae</name>
    <dbReference type="NCBI Taxonomy" id="103796"/>
    <lineage>
        <taxon>Bacteria</taxon>
        <taxon>Pseudomonadati</taxon>
        <taxon>Pseudomonadota</taxon>
        <taxon>Gammaproteobacteria</taxon>
        <taxon>Pseudomonadales</taxon>
        <taxon>Pseudomonadaceae</taxon>
        <taxon>Pseudomonas</taxon>
        <taxon>Pseudomonas syringae</taxon>
    </lineage>
</organism>
<gene>
    <name evidence="1" type="ORF">KPSA1_00756</name>
</gene>
<accession>A0A2V0Q4B5</accession>